<gene>
    <name evidence="1" type="ORF">CF5_0163</name>
</gene>
<proteinExistence type="predicted"/>
<name>A0AAX4J784_9CAUD</name>
<reference evidence="1" key="1">
    <citation type="submission" date="2023-12" db="EMBL/GenBank/DDBJ databases">
        <title>Isolation and Characterisation of Novel Lytic Bacteriophages for therapeutic applications in Prosthetic Joint Infections.</title>
        <authorList>
            <person name="Burton N."/>
            <person name="Melo L.D.R."/>
            <person name="Pearce B."/>
            <person name="Tadesse M.D."/>
            <person name="Vryonis E."/>
            <person name="Sagona A."/>
        </authorList>
    </citation>
    <scope>NUCLEOTIDE SEQUENCE</scope>
</reference>
<protein>
    <recommendedName>
        <fullName evidence="3">Phage protein</fullName>
    </recommendedName>
</protein>
<evidence type="ECO:0008006" key="3">
    <source>
        <dbReference type="Google" id="ProtNLM"/>
    </source>
</evidence>
<evidence type="ECO:0000313" key="2">
    <source>
        <dbReference type="Proteomes" id="UP001432109"/>
    </source>
</evidence>
<organism evidence="1 2">
    <name type="scientific">Staphylococcus phage CF5</name>
    <dbReference type="NCBI Taxonomy" id="3113739"/>
    <lineage>
        <taxon>Viruses</taxon>
        <taxon>Duplodnaviria</taxon>
        <taxon>Heunggongvirae</taxon>
        <taxon>Uroviricota</taxon>
        <taxon>Caudoviricetes</taxon>
        <taxon>Herelleviridae</taxon>
        <taxon>Twortvirinae</taxon>
        <taxon>Silviavirus</taxon>
    </lineage>
</organism>
<evidence type="ECO:0000313" key="1">
    <source>
        <dbReference type="EMBL" id="WRW34769.1"/>
    </source>
</evidence>
<sequence>MKWTIKAKEKYYNEFEYYKQGHIDKDRMLELAMNYIEELEENEEFITEMLEEERYSG</sequence>
<dbReference type="Pfam" id="PF25696">
    <property type="entry name" value="Phage_Gp168"/>
    <property type="match status" value="1"/>
</dbReference>
<accession>A0AAX4J784</accession>
<dbReference type="EMBL" id="PP034390">
    <property type="protein sequence ID" value="WRW34769.1"/>
    <property type="molecule type" value="Genomic_DNA"/>
</dbReference>
<dbReference type="Proteomes" id="UP001432109">
    <property type="component" value="Segment"/>
</dbReference>
<dbReference type="InterPro" id="IPR057998">
    <property type="entry name" value="Gp168"/>
</dbReference>